<dbReference type="EMBL" id="JAULSR010000005">
    <property type="protein sequence ID" value="KAK0618539.1"/>
    <property type="molecule type" value="Genomic_DNA"/>
</dbReference>
<organism evidence="2 3">
    <name type="scientific">Bombardia bombarda</name>
    <dbReference type="NCBI Taxonomy" id="252184"/>
    <lineage>
        <taxon>Eukaryota</taxon>
        <taxon>Fungi</taxon>
        <taxon>Dikarya</taxon>
        <taxon>Ascomycota</taxon>
        <taxon>Pezizomycotina</taxon>
        <taxon>Sordariomycetes</taxon>
        <taxon>Sordariomycetidae</taxon>
        <taxon>Sordariales</taxon>
        <taxon>Lasiosphaeriaceae</taxon>
        <taxon>Bombardia</taxon>
    </lineage>
</organism>
<evidence type="ECO:0000313" key="3">
    <source>
        <dbReference type="Proteomes" id="UP001174934"/>
    </source>
</evidence>
<name>A0AA39WNA4_9PEZI</name>
<dbReference type="Proteomes" id="UP001174934">
    <property type="component" value="Unassembled WGS sequence"/>
</dbReference>
<feature type="compositionally biased region" description="Low complexity" evidence="1">
    <location>
        <begin position="60"/>
        <end position="81"/>
    </location>
</feature>
<evidence type="ECO:0000256" key="1">
    <source>
        <dbReference type="SAM" id="MobiDB-lite"/>
    </source>
</evidence>
<gene>
    <name evidence="2" type="ORF">B0T17DRAFT_538190</name>
</gene>
<dbReference type="AlphaFoldDB" id="A0AA39WNA4"/>
<feature type="compositionally biased region" description="Basic and acidic residues" evidence="1">
    <location>
        <begin position="25"/>
        <end position="42"/>
    </location>
</feature>
<comment type="caution">
    <text evidence="2">The sequence shown here is derived from an EMBL/GenBank/DDBJ whole genome shotgun (WGS) entry which is preliminary data.</text>
</comment>
<proteinExistence type="predicted"/>
<evidence type="ECO:0000313" key="2">
    <source>
        <dbReference type="EMBL" id="KAK0618539.1"/>
    </source>
</evidence>
<keyword evidence="3" id="KW-1185">Reference proteome</keyword>
<sequence length="345" mass="38044">MGWFDGWFGGGGDGNGSGSGSNSDPLRKLDPKLREFLERESPVKYTTASESPEQQKRLQQEQQRQQQKQAAEDAAAAAAKDGGIDDKPHVPVASLYQDGRYAHLWKTYRPLSDVEAETKTDHEKLMDVLEGYKERKAQIGRAALENCAEEQLDWAACMKGGDLVKRLTMCSTEVKKFERCYNTQSRMLKALGYLSSYDRAPSVDEDIQMRADSLYHRMLDQEAAVEKAKDAGLPAPVFPPLLDTAGVAAAQAAKSASAAQQPVNADDLALPAATAAAWKEKLEKLPEDERAAEEAALRAEFRAKAEMTGKIQALWQEQAREREARLAEGSASVVDKVKNFFAKFN</sequence>
<reference evidence="2" key="1">
    <citation type="submission" date="2023-06" db="EMBL/GenBank/DDBJ databases">
        <title>Genome-scale phylogeny and comparative genomics of the fungal order Sordariales.</title>
        <authorList>
            <consortium name="Lawrence Berkeley National Laboratory"/>
            <person name="Hensen N."/>
            <person name="Bonometti L."/>
            <person name="Westerberg I."/>
            <person name="Brannstrom I.O."/>
            <person name="Guillou S."/>
            <person name="Cros-Aarteil S."/>
            <person name="Calhoun S."/>
            <person name="Haridas S."/>
            <person name="Kuo A."/>
            <person name="Mondo S."/>
            <person name="Pangilinan J."/>
            <person name="Riley R."/>
            <person name="LaButti K."/>
            <person name="Andreopoulos B."/>
            <person name="Lipzen A."/>
            <person name="Chen C."/>
            <person name="Yanf M."/>
            <person name="Daum C."/>
            <person name="Ng V."/>
            <person name="Clum A."/>
            <person name="Steindorff A."/>
            <person name="Ohm R."/>
            <person name="Martin F."/>
            <person name="Silar P."/>
            <person name="Natvig D."/>
            <person name="Lalanne C."/>
            <person name="Gautier V."/>
            <person name="Ament-velasquez S.L."/>
            <person name="Kruys A."/>
            <person name="Hutchinson M.I."/>
            <person name="Powell A.J."/>
            <person name="Barry K."/>
            <person name="Miller A.N."/>
            <person name="Grigoriev I.V."/>
            <person name="Debuchy R."/>
            <person name="Gladieux P."/>
            <person name="Thoren M.H."/>
            <person name="Johannesson H."/>
        </authorList>
    </citation>
    <scope>NUCLEOTIDE SEQUENCE</scope>
    <source>
        <strain evidence="2">SMH3391-2</strain>
    </source>
</reference>
<evidence type="ECO:0008006" key="4">
    <source>
        <dbReference type="Google" id="ProtNLM"/>
    </source>
</evidence>
<accession>A0AA39WNA4</accession>
<feature type="region of interest" description="Disordered" evidence="1">
    <location>
        <begin position="1"/>
        <end position="91"/>
    </location>
</feature>
<protein>
    <recommendedName>
        <fullName evidence="4">Autophagy protein</fullName>
    </recommendedName>
</protein>
<feature type="compositionally biased region" description="Gly residues" evidence="1">
    <location>
        <begin position="7"/>
        <end position="19"/>
    </location>
</feature>